<feature type="region of interest" description="Disordered" evidence="1">
    <location>
        <begin position="364"/>
        <end position="394"/>
    </location>
</feature>
<evidence type="ECO:0000313" key="3">
    <source>
        <dbReference type="Proteomes" id="UP000595437"/>
    </source>
</evidence>
<evidence type="ECO:0000313" key="2">
    <source>
        <dbReference type="EMBL" id="QQP53628.1"/>
    </source>
</evidence>
<dbReference type="EMBL" id="CP045893">
    <property type="protein sequence ID" value="QQP53628.1"/>
    <property type="molecule type" value="Genomic_DNA"/>
</dbReference>
<keyword evidence="3" id="KW-1185">Reference proteome</keyword>
<organism evidence="2 3">
    <name type="scientific">Caligus rogercresseyi</name>
    <name type="common">Sea louse</name>
    <dbReference type="NCBI Taxonomy" id="217165"/>
    <lineage>
        <taxon>Eukaryota</taxon>
        <taxon>Metazoa</taxon>
        <taxon>Ecdysozoa</taxon>
        <taxon>Arthropoda</taxon>
        <taxon>Crustacea</taxon>
        <taxon>Multicrustacea</taxon>
        <taxon>Hexanauplia</taxon>
        <taxon>Copepoda</taxon>
        <taxon>Siphonostomatoida</taxon>
        <taxon>Caligidae</taxon>
        <taxon>Caligus</taxon>
    </lineage>
</organism>
<gene>
    <name evidence="2" type="ORF">FKW44_006163</name>
</gene>
<accession>A0A7T8QSN4</accession>
<feature type="compositionally biased region" description="Polar residues" evidence="1">
    <location>
        <begin position="331"/>
        <end position="341"/>
    </location>
</feature>
<name>A0A7T8QSN4_CALRO</name>
<proteinExistence type="predicted"/>
<feature type="compositionally biased region" description="Polar residues" evidence="1">
    <location>
        <begin position="285"/>
        <end position="300"/>
    </location>
</feature>
<dbReference type="AlphaFoldDB" id="A0A7T8QSN4"/>
<feature type="region of interest" description="Disordered" evidence="1">
    <location>
        <begin position="285"/>
        <end position="351"/>
    </location>
</feature>
<sequence>MTYSAAVNSNLKKDTLSSFNNITDGSVNDSNGWKNFCLFAQRLDKRGPLNKNQMHPGNLAVIATDILKLNPAEVHSINWDRPHRPLIITRQKIPMERISNEITLPVEMDLKDEENNPFKIMLDCRKLMLARDGDHVFDVTLKYGYGKICEQAVRSMLDPFCKVNSFRVGNASQSEKSTLRKFAIFNDPKFQHWNTKGSDLVINVTGNPRNIPSLIPSGEEIETLEFLGRTRQCGNCFMFGHFRSSCKEKTRSVSFYKSWMLARLKKIAENGQRLFTIIDEATQRVSTSTGENEGNKQQVGGDQDEVLQEPTGENEGNKQAGGDQVEVRNGPNDSTVENIDTPTRKSDNGTLTCNLDLNTNLDTVEKDKVKSNHIEQDEGKTPQKPPMTEKVALL</sequence>
<feature type="non-terminal residue" evidence="2">
    <location>
        <position position="394"/>
    </location>
</feature>
<feature type="compositionally biased region" description="Basic and acidic residues" evidence="1">
    <location>
        <begin position="364"/>
        <end position="381"/>
    </location>
</feature>
<evidence type="ECO:0000256" key="1">
    <source>
        <dbReference type="SAM" id="MobiDB-lite"/>
    </source>
</evidence>
<reference evidence="3" key="1">
    <citation type="submission" date="2021-01" db="EMBL/GenBank/DDBJ databases">
        <title>Caligus Genome Assembly.</title>
        <authorList>
            <person name="Gallardo-Escarate C."/>
        </authorList>
    </citation>
    <scope>NUCLEOTIDE SEQUENCE [LARGE SCALE GENOMIC DNA]</scope>
</reference>
<protein>
    <submittedName>
        <fullName evidence="2">Uncharacterized protein</fullName>
    </submittedName>
</protein>
<dbReference type="Proteomes" id="UP000595437">
    <property type="component" value="Chromosome 4"/>
</dbReference>